<keyword evidence="4" id="KW-1185">Reference proteome</keyword>
<feature type="region of interest" description="Disordered" evidence="1">
    <location>
        <begin position="1"/>
        <end position="79"/>
    </location>
</feature>
<organism evidence="3 4">
    <name type="scientific">Tulasnella calospora MUT 4182</name>
    <dbReference type="NCBI Taxonomy" id="1051891"/>
    <lineage>
        <taxon>Eukaryota</taxon>
        <taxon>Fungi</taxon>
        <taxon>Dikarya</taxon>
        <taxon>Basidiomycota</taxon>
        <taxon>Agaricomycotina</taxon>
        <taxon>Agaricomycetes</taxon>
        <taxon>Cantharellales</taxon>
        <taxon>Tulasnellaceae</taxon>
        <taxon>Tulasnella</taxon>
    </lineage>
</organism>
<dbReference type="EMBL" id="KN822950">
    <property type="protein sequence ID" value="KIO33108.1"/>
    <property type="molecule type" value="Genomic_DNA"/>
</dbReference>
<dbReference type="AlphaFoldDB" id="A0A0C3LGK7"/>
<dbReference type="InterPro" id="IPR036047">
    <property type="entry name" value="F-box-like_dom_sf"/>
</dbReference>
<dbReference type="CDD" id="cd09917">
    <property type="entry name" value="F-box_SF"/>
    <property type="match status" value="1"/>
</dbReference>
<dbReference type="PROSITE" id="PS50181">
    <property type="entry name" value="FBOX"/>
    <property type="match status" value="1"/>
</dbReference>
<dbReference type="Proteomes" id="UP000054248">
    <property type="component" value="Unassembled WGS sequence"/>
</dbReference>
<dbReference type="InterPro" id="IPR001810">
    <property type="entry name" value="F-box_dom"/>
</dbReference>
<feature type="domain" description="F-box" evidence="2">
    <location>
        <begin position="83"/>
        <end position="132"/>
    </location>
</feature>
<reference evidence="3 4" key="1">
    <citation type="submission" date="2014-04" db="EMBL/GenBank/DDBJ databases">
        <authorList>
            <consortium name="DOE Joint Genome Institute"/>
            <person name="Kuo A."/>
            <person name="Girlanda M."/>
            <person name="Perotto S."/>
            <person name="Kohler A."/>
            <person name="Nagy L.G."/>
            <person name="Floudas D."/>
            <person name="Copeland A."/>
            <person name="Barry K.W."/>
            <person name="Cichocki N."/>
            <person name="Veneault-Fourrey C."/>
            <person name="LaButti K."/>
            <person name="Lindquist E.A."/>
            <person name="Lipzen A."/>
            <person name="Lundell T."/>
            <person name="Morin E."/>
            <person name="Murat C."/>
            <person name="Sun H."/>
            <person name="Tunlid A."/>
            <person name="Henrissat B."/>
            <person name="Grigoriev I.V."/>
            <person name="Hibbett D.S."/>
            <person name="Martin F."/>
            <person name="Nordberg H.P."/>
            <person name="Cantor M.N."/>
            <person name="Hua S.X."/>
        </authorList>
    </citation>
    <scope>NUCLEOTIDE SEQUENCE [LARGE SCALE GENOMIC DNA]</scope>
    <source>
        <strain evidence="3 4">MUT 4182</strain>
    </source>
</reference>
<name>A0A0C3LGK7_9AGAM</name>
<evidence type="ECO:0000313" key="3">
    <source>
        <dbReference type="EMBL" id="KIO33108.1"/>
    </source>
</evidence>
<dbReference type="OrthoDB" id="2322499at2759"/>
<sequence>MVSTRGKKIKFDLDSSEGELDGERDVEGPVAKPAPKRRRTKQSKPSEDDPAFNPGSSSSKGKEKETSDQNQLITRRNTKGGKLRDLMNMPVDIFTEVCFYLNPYDLRRLALTSKRLWDILMTKEARHIWKTAIASVPDLPICPTDLNEPQYVCLLYSSECYTIGCTSRGTKADWFHRVRFCASCHAEKMTNDYTLRYRESTLNLGLSYRTLCQIKDCFDSQPVMRLANKYRRSNSRQRGWPRVNDEPYYYIDALKKAGHELDTLAQKEARDYLSRLGEMRGYRAKTGAAMLKWKYSQLASRAGDIATEKNARFESIKVKLLDMGWEDKDFPMSNKEFRDLVSLIRGLSIVVWQNIKPKLEPLLESSRNQRLEIEKRQRRNNREDAITKFYTQLGLEVMNLPFEHYRLSSLLPKIEEISALPSIKSLLDNDTETVTEEQWIEVAPIARLLVLTWWRDCLKQLAARLEDGATGSADKTKKRTKATKPKAETIEEVSISIEDLRAKLSYTTAVFSCEKCSSKPARVCWFPHAIEHVLLCHYYTSMDEFLNKLQPLQPNGQELVNRLLKELGLDPETAKSDPPVQNQNEKNLLCTRCDERVARYMSLNEMIEHYLQAQTWFDNVTEAIRTSPDACYPSRTVKSELPKIVNDHDWASRDALLVRQDDKETKDAVLKLQSDFRKEGLTDPLCDTMGIGGQDLEKNTWREVLRCCLLCPKSYGPYPCSTGKIELHIRWKHDKEPDLEKDTTLERTYSSSTCPL</sequence>
<dbReference type="SUPFAM" id="SSF81383">
    <property type="entry name" value="F-box domain"/>
    <property type="match status" value="1"/>
</dbReference>
<protein>
    <recommendedName>
        <fullName evidence="2">F-box domain-containing protein</fullName>
    </recommendedName>
</protein>
<proteinExistence type="predicted"/>
<accession>A0A0C3LGK7</accession>
<dbReference type="HOGENOM" id="CLU_399584_0_0_1"/>
<evidence type="ECO:0000259" key="2">
    <source>
        <dbReference type="PROSITE" id="PS50181"/>
    </source>
</evidence>
<evidence type="ECO:0000256" key="1">
    <source>
        <dbReference type="SAM" id="MobiDB-lite"/>
    </source>
</evidence>
<reference evidence="4" key="2">
    <citation type="submission" date="2015-01" db="EMBL/GenBank/DDBJ databases">
        <title>Evolutionary Origins and Diversification of the Mycorrhizal Mutualists.</title>
        <authorList>
            <consortium name="DOE Joint Genome Institute"/>
            <consortium name="Mycorrhizal Genomics Consortium"/>
            <person name="Kohler A."/>
            <person name="Kuo A."/>
            <person name="Nagy L.G."/>
            <person name="Floudas D."/>
            <person name="Copeland A."/>
            <person name="Barry K.W."/>
            <person name="Cichocki N."/>
            <person name="Veneault-Fourrey C."/>
            <person name="LaButti K."/>
            <person name="Lindquist E.A."/>
            <person name="Lipzen A."/>
            <person name="Lundell T."/>
            <person name="Morin E."/>
            <person name="Murat C."/>
            <person name="Riley R."/>
            <person name="Ohm R."/>
            <person name="Sun H."/>
            <person name="Tunlid A."/>
            <person name="Henrissat B."/>
            <person name="Grigoriev I.V."/>
            <person name="Hibbett D.S."/>
            <person name="Martin F."/>
        </authorList>
    </citation>
    <scope>NUCLEOTIDE SEQUENCE [LARGE SCALE GENOMIC DNA]</scope>
    <source>
        <strain evidence="4">MUT 4182</strain>
    </source>
</reference>
<evidence type="ECO:0000313" key="4">
    <source>
        <dbReference type="Proteomes" id="UP000054248"/>
    </source>
</evidence>
<gene>
    <name evidence="3" type="ORF">M407DRAFT_17974</name>
</gene>